<protein>
    <submittedName>
        <fullName evidence="2">Uncharacterized protein</fullName>
    </submittedName>
</protein>
<feature type="compositionally biased region" description="Polar residues" evidence="1">
    <location>
        <begin position="149"/>
        <end position="158"/>
    </location>
</feature>
<dbReference type="EMBL" id="BLLF01001262">
    <property type="protein sequence ID" value="GFH18197.1"/>
    <property type="molecule type" value="Genomic_DNA"/>
</dbReference>
<sequence length="456" mass="47690">MLTPQGPSALSMNSVVTLASGQGQLQLTTRIATNASGGVLCCQRGVLGWRRGGAVSMTVIKVLELRPRAFRQGVDGRDAAGGAHRRRVAGPPGAGITPPWVKALAGASPPCCVPAIATPGAAATSIPSSTWSSKRGKGRAAPGDWQAPCQGSFQVPSTPFQPDLRASGPYPQTPAPTCASTVIIPRPCAWRHCPWEPGAGEAADLVQEGPSLALRHHAARLTLALPHISTHTAHTCPEQPVEQPKSCALQWLYRPRRFTPQSHHSLSSRAGRRGRLTGFCLHSAQHQQGRKVTAAARGSPCHQAGRAEGVREGRGSQGGQRESGRAEGVRVGRGSQGGQVRGCGVAEGRDCPPLAALLSTDHAVASRECLRSLAAWQLTGQGSCRPAQACLQAPPHGAMQVREKTVSWQLTGTMCQSDVNADENISRCLPLAVGSHPNTALTLGEACALGLHVHQC</sequence>
<gene>
    <name evidence="2" type="ORF">HaLaN_14957</name>
</gene>
<name>A0A699Z6E7_HAELA</name>
<evidence type="ECO:0000256" key="1">
    <source>
        <dbReference type="SAM" id="MobiDB-lite"/>
    </source>
</evidence>
<comment type="caution">
    <text evidence="2">The sequence shown here is derived from an EMBL/GenBank/DDBJ whole genome shotgun (WGS) entry which is preliminary data.</text>
</comment>
<proteinExistence type="predicted"/>
<reference evidence="2 3" key="1">
    <citation type="submission" date="2020-02" db="EMBL/GenBank/DDBJ databases">
        <title>Draft genome sequence of Haematococcus lacustris strain NIES-144.</title>
        <authorList>
            <person name="Morimoto D."/>
            <person name="Nakagawa S."/>
            <person name="Yoshida T."/>
            <person name="Sawayama S."/>
        </authorList>
    </citation>
    <scope>NUCLEOTIDE SEQUENCE [LARGE SCALE GENOMIC DNA]</scope>
    <source>
        <strain evidence="2 3">NIES-144</strain>
    </source>
</reference>
<evidence type="ECO:0000313" key="2">
    <source>
        <dbReference type="EMBL" id="GFH18197.1"/>
    </source>
</evidence>
<accession>A0A699Z6E7</accession>
<feature type="region of interest" description="Disordered" evidence="1">
    <location>
        <begin position="122"/>
        <end position="158"/>
    </location>
</feature>
<keyword evidence="3" id="KW-1185">Reference proteome</keyword>
<dbReference type="Proteomes" id="UP000485058">
    <property type="component" value="Unassembled WGS sequence"/>
</dbReference>
<dbReference type="AlphaFoldDB" id="A0A699Z6E7"/>
<evidence type="ECO:0000313" key="3">
    <source>
        <dbReference type="Proteomes" id="UP000485058"/>
    </source>
</evidence>
<feature type="region of interest" description="Disordered" evidence="1">
    <location>
        <begin position="291"/>
        <end position="341"/>
    </location>
</feature>
<organism evidence="2 3">
    <name type="scientific">Haematococcus lacustris</name>
    <name type="common">Green alga</name>
    <name type="synonym">Haematococcus pluvialis</name>
    <dbReference type="NCBI Taxonomy" id="44745"/>
    <lineage>
        <taxon>Eukaryota</taxon>
        <taxon>Viridiplantae</taxon>
        <taxon>Chlorophyta</taxon>
        <taxon>core chlorophytes</taxon>
        <taxon>Chlorophyceae</taxon>
        <taxon>CS clade</taxon>
        <taxon>Chlamydomonadales</taxon>
        <taxon>Haematococcaceae</taxon>
        <taxon>Haematococcus</taxon>
    </lineage>
</organism>